<feature type="transmembrane region" description="Helical" evidence="1">
    <location>
        <begin position="100"/>
        <end position="118"/>
    </location>
</feature>
<feature type="transmembrane region" description="Helical" evidence="1">
    <location>
        <begin position="124"/>
        <end position="142"/>
    </location>
</feature>
<feature type="transmembrane region" description="Helical" evidence="1">
    <location>
        <begin position="154"/>
        <end position="173"/>
    </location>
</feature>
<keyword evidence="3" id="KW-1185">Reference proteome</keyword>
<keyword evidence="1" id="KW-0472">Membrane</keyword>
<sequence>MKESIPDITSVIDSVLSEFIEICPQLNACHIWASFTSSDGISLPNLRIMNSTMNLPDIPSLGIALGVLYIRATVAAISLFDITNLQAVIYYKNYLDDWWVYRYSVVSLWLFDALHIALSMHALYYYLINLFGNFTAIHNIVWSSELQILFKSTSLKLVPAQVLIILVFQAYILSFHSES</sequence>
<keyword evidence="1" id="KW-1133">Transmembrane helix</keyword>
<dbReference type="EMBL" id="JAUEPR010000050">
    <property type="protein sequence ID" value="KAK0471444.1"/>
    <property type="molecule type" value="Genomic_DNA"/>
</dbReference>
<evidence type="ECO:0000313" key="2">
    <source>
        <dbReference type="EMBL" id="KAK0471444.1"/>
    </source>
</evidence>
<keyword evidence="1" id="KW-0812">Transmembrane</keyword>
<accession>A0AA39NT96</accession>
<dbReference type="AlphaFoldDB" id="A0AA39NT96"/>
<name>A0AA39NT96_9AGAR</name>
<reference evidence="2" key="1">
    <citation type="submission" date="2023-06" db="EMBL/GenBank/DDBJ databases">
        <authorList>
            <consortium name="Lawrence Berkeley National Laboratory"/>
            <person name="Ahrendt S."/>
            <person name="Sahu N."/>
            <person name="Indic B."/>
            <person name="Wong-Bajracharya J."/>
            <person name="Merenyi Z."/>
            <person name="Ke H.-M."/>
            <person name="Monk M."/>
            <person name="Kocsube S."/>
            <person name="Drula E."/>
            <person name="Lipzen A."/>
            <person name="Balint B."/>
            <person name="Henrissat B."/>
            <person name="Andreopoulos B."/>
            <person name="Martin F.M."/>
            <person name="Harder C.B."/>
            <person name="Rigling D."/>
            <person name="Ford K.L."/>
            <person name="Foster G.D."/>
            <person name="Pangilinan J."/>
            <person name="Papanicolaou A."/>
            <person name="Barry K."/>
            <person name="LaButti K."/>
            <person name="Viragh M."/>
            <person name="Koriabine M."/>
            <person name="Yan M."/>
            <person name="Riley R."/>
            <person name="Champramary S."/>
            <person name="Plett K.L."/>
            <person name="Tsai I.J."/>
            <person name="Slot J."/>
            <person name="Sipos G."/>
            <person name="Plett J."/>
            <person name="Nagy L.G."/>
            <person name="Grigoriev I.V."/>
        </authorList>
    </citation>
    <scope>NUCLEOTIDE SEQUENCE</scope>
    <source>
        <strain evidence="2">ICMP 16352</strain>
    </source>
</reference>
<comment type="caution">
    <text evidence="2">The sequence shown here is derived from an EMBL/GenBank/DDBJ whole genome shotgun (WGS) entry which is preliminary data.</text>
</comment>
<gene>
    <name evidence="2" type="ORF">IW261DRAFT_1571949</name>
</gene>
<feature type="transmembrane region" description="Helical" evidence="1">
    <location>
        <begin position="58"/>
        <end position="80"/>
    </location>
</feature>
<proteinExistence type="predicted"/>
<protein>
    <submittedName>
        <fullName evidence="2">Uncharacterized protein</fullName>
    </submittedName>
</protein>
<dbReference type="Proteomes" id="UP001175227">
    <property type="component" value="Unassembled WGS sequence"/>
</dbReference>
<organism evidence="2 3">
    <name type="scientific">Armillaria novae-zelandiae</name>
    <dbReference type="NCBI Taxonomy" id="153914"/>
    <lineage>
        <taxon>Eukaryota</taxon>
        <taxon>Fungi</taxon>
        <taxon>Dikarya</taxon>
        <taxon>Basidiomycota</taxon>
        <taxon>Agaricomycotina</taxon>
        <taxon>Agaricomycetes</taxon>
        <taxon>Agaricomycetidae</taxon>
        <taxon>Agaricales</taxon>
        <taxon>Marasmiineae</taxon>
        <taxon>Physalacriaceae</taxon>
        <taxon>Armillaria</taxon>
    </lineage>
</organism>
<evidence type="ECO:0000313" key="3">
    <source>
        <dbReference type="Proteomes" id="UP001175227"/>
    </source>
</evidence>
<evidence type="ECO:0000256" key="1">
    <source>
        <dbReference type="SAM" id="Phobius"/>
    </source>
</evidence>